<dbReference type="OrthoDB" id="3629220at2"/>
<dbReference type="EMBL" id="MIGB01000004">
    <property type="protein sequence ID" value="OSY42952.1"/>
    <property type="molecule type" value="Genomic_DNA"/>
</dbReference>
<evidence type="ECO:0008006" key="3">
    <source>
        <dbReference type="Google" id="ProtNLM"/>
    </source>
</evidence>
<dbReference type="AlphaFoldDB" id="A0A1Y2N665"/>
<name>A0A1Y2N665_PSEAH</name>
<keyword evidence="2" id="KW-1185">Reference proteome</keyword>
<dbReference type="STRING" id="2074.BG845_01194"/>
<dbReference type="Pfam" id="PF25595">
    <property type="entry name" value="Phage_TTP_16"/>
    <property type="match status" value="1"/>
</dbReference>
<protein>
    <recommendedName>
        <fullName evidence="3">Phage major tail protein 2</fullName>
    </recommendedName>
</protein>
<accession>A0A1Y2N665</accession>
<organism evidence="1 2">
    <name type="scientific">Pseudonocardia autotrophica</name>
    <name type="common">Amycolata autotrophica</name>
    <name type="synonym">Nocardia autotrophica</name>
    <dbReference type="NCBI Taxonomy" id="2074"/>
    <lineage>
        <taxon>Bacteria</taxon>
        <taxon>Bacillati</taxon>
        <taxon>Actinomycetota</taxon>
        <taxon>Actinomycetes</taxon>
        <taxon>Pseudonocardiales</taxon>
        <taxon>Pseudonocardiaceae</taxon>
        <taxon>Pseudonocardia</taxon>
    </lineage>
</organism>
<proteinExistence type="predicted"/>
<reference evidence="1 2" key="1">
    <citation type="submission" date="2016-09" db="EMBL/GenBank/DDBJ databases">
        <title>Pseudonocardia autotrophica DSM535, a candidate organism with high potential of specific P450 cytochromes.</title>
        <authorList>
            <person name="Grumaz C."/>
            <person name="Vainshtein Y."/>
            <person name="Kirstahler P."/>
            <person name="Sohn K."/>
        </authorList>
    </citation>
    <scope>NUCLEOTIDE SEQUENCE [LARGE SCALE GENOMIC DNA]</scope>
    <source>
        <strain evidence="1 2">DSM 535</strain>
    </source>
</reference>
<dbReference type="RefSeq" id="WP_085911485.1">
    <property type="nucleotide sequence ID" value="NZ_AP018920.1"/>
</dbReference>
<dbReference type="InterPro" id="IPR058009">
    <property type="entry name" value="TTP_Phage_16"/>
</dbReference>
<dbReference type="Proteomes" id="UP000194360">
    <property type="component" value="Unassembled WGS sequence"/>
</dbReference>
<gene>
    <name evidence="1" type="ORF">BG845_01194</name>
</gene>
<evidence type="ECO:0000313" key="1">
    <source>
        <dbReference type="EMBL" id="OSY42952.1"/>
    </source>
</evidence>
<comment type="caution">
    <text evidence="1">The sequence shown here is derived from an EMBL/GenBank/DDBJ whole genome shotgun (WGS) entry which is preliminary data.</text>
</comment>
<evidence type="ECO:0000313" key="2">
    <source>
        <dbReference type="Proteomes" id="UP000194360"/>
    </source>
</evidence>
<sequence length="166" mass="18046">MPAPEISAITLYTSRGKSKYYWVETIADYHAPTRTEIDAGVDLSPIVADHDGWTVQSGQIEAPNLKTRWTNTIPGEKSADDSSLTCYMSEDGDDARDLMEQDTAGFVLRFPGGDVAGNRYDVFPVIVSAQSKNLSVDGSDPDTMEFQFAITEEPAENLTVPAHAGP</sequence>